<proteinExistence type="predicted"/>
<name>A0A9D4SUL5_RHISA</name>
<gene>
    <name evidence="1" type="ORF">HPB52_016161</name>
</gene>
<dbReference type="PANTHER" id="PTHR47526">
    <property type="entry name" value="ATP-DEPENDENT DNA HELICASE"/>
    <property type="match status" value="1"/>
</dbReference>
<protein>
    <submittedName>
        <fullName evidence="1">Uncharacterized protein</fullName>
    </submittedName>
</protein>
<organism evidence="1 2">
    <name type="scientific">Rhipicephalus sanguineus</name>
    <name type="common">Brown dog tick</name>
    <name type="synonym">Ixodes sanguineus</name>
    <dbReference type="NCBI Taxonomy" id="34632"/>
    <lineage>
        <taxon>Eukaryota</taxon>
        <taxon>Metazoa</taxon>
        <taxon>Ecdysozoa</taxon>
        <taxon>Arthropoda</taxon>
        <taxon>Chelicerata</taxon>
        <taxon>Arachnida</taxon>
        <taxon>Acari</taxon>
        <taxon>Parasitiformes</taxon>
        <taxon>Ixodida</taxon>
        <taxon>Ixodoidea</taxon>
        <taxon>Ixodidae</taxon>
        <taxon>Rhipicephalinae</taxon>
        <taxon>Rhipicephalus</taxon>
        <taxon>Rhipicephalus</taxon>
    </lineage>
</organism>
<comment type="caution">
    <text evidence="1">The sequence shown here is derived from an EMBL/GenBank/DDBJ whole genome shotgun (WGS) entry which is preliminary data.</text>
</comment>
<accession>A0A9D4SUL5</accession>
<dbReference type="Proteomes" id="UP000821837">
    <property type="component" value="Chromosome 6"/>
</dbReference>
<dbReference type="EMBL" id="JABSTV010001252">
    <property type="protein sequence ID" value="KAH7947833.1"/>
    <property type="molecule type" value="Genomic_DNA"/>
</dbReference>
<evidence type="ECO:0000313" key="2">
    <source>
        <dbReference type="Proteomes" id="UP000821837"/>
    </source>
</evidence>
<keyword evidence="2" id="KW-1185">Reference proteome</keyword>
<reference evidence="1" key="2">
    <citation type="submission" date="2021-09" db="EMBL/GenBank/DDBJ databases">
        <authorList>
            <person name="Jia N."/>
            <person name="Wang J."/>
            <person name="Shi W."/>
            <person name="Du L."/>
            <person name="Sun Y."/>
            <person name="Zhan W."/>
            <person name="Jiang J."/>
            <person name="Wang Q."/>
            <person name="Zhang B."/>
            <person name="Ji P."/>
            <person name="Sakyi L.B."/>
            <person name="Cui X."/>
            <person name="Yuan T."/>
            <person name="Jiang B."/>
            <person name="Yang W."/>
            <person name="Lam T.T.-Y."/>
            <person name="Chang Q."/>
            <person name="Ding S."/>
            <person name="Wang X."/>
            <person name="Zhu J."/>
            <person name="Ruan X."/>
            <person name="Zhao L."/>
            <person name="Wei J."/>
            <person name="Que T."/>
            <person name="Du C."/>
            <person name="Cheng J."/>
            <person name="Dai P."/>
            <person name="Han X."/>
            <person name="Huang E."/>
            <person name="Gao Y."/>
            <person name="Liu J."/>
            <person name="Shao H."/>
            <person name="Ye R."/>
            <person name="Li L."/>
            <person name="Wei W."/>
            <person name="Wang X."/>
            <person name="Wang C."/>
            <person name="Huo Q."/>
            <person name="Li W."/>
            <person name="Guo W."/>
            <person name="Chen H."/>
            <person name="Chen S."/>
            <person name="Zhou L."/>
            <person name="Zhou L."/>
            <person name="Ni X."/>
            <person name="Tian J."/>
            <person name="Zhou Y."/>
            <person name="Sheng Y."/>
            <person name="Liu T."/>
            <person name="Pan Y."/>
            <person name="Xia L."/>
            <person name="Li J."/>
            <person name="Zhao F."/>
            <person name="Cao W."/>
        </authorList>
    </citation>
    <scope>NUCLEOTIDE SEQUENCE</scope>
    <source>
        <strain evidence="1">Rsan-2018</strain>
        <tissue evidence="1">Larvae</tissue>
    </source>
</reference>
<dbReference type="PANTHER" id="PTHR47526:SF4">
    <property type="entry name" value="SWIM-TYPE DOMAIN-CONTAINING PROTEIN"/>
    <property type="match status" value="1"/>
</dbReference>
<sequence length="267" mass="29933">MSHPSRRHFEVLRTASGIANATDVFGAAWFLQAVFFFFSPDRNAIVTPMTKEKSATTNSTYSSGLCDADRERYAQKLELCGFDPFELDAREWLVSADVWPRVNMCDIHDFLVVRTSFLTRKQLKSYKALEGHNYATSGWVNHSQSLSIPPVKASVCAKSDGEVLAAHCLCMAGNGEAKPAPPPTDDDWSEFFGAVTASGLRPAVLSANPKYSSLYMPAVRTCNGADLRLLYDQRAQKLNYNELMQHAMLRRFFKSGYPDDFYRFTAH</sequence>
<reference evidence="1" key="1">
    <citation type="journal article" date="2020" name="Cell">
        <title>Large-Scale Comparative Analyses of Tick Genomes Elucidate Their Genetic Diversity and Vector Capacities.</title>
        <authorList>
            <consortium name="Tick Genome and Microbiome Consortium (TIGMIC)"/>
            <person name="Jia N."/>
            <person name="Wang J."/>
            <person name="Shi W."/>
            <person name="Du L."/>
            <person name="Sun Y."/>
            <person name="Zhan W."/>
            <person name="Jiang J.F."/>
            <person name="Wang Q."/>
            <person name="Zhang B."/>
            <person name="Ji P."/>
            <person name="Bell-Sakyi L."/>
            <person name="Cui X.M."/>
            <person name="Yuan T.T."/>
            <person name="Jiang B.G."/>
            <person name="Yang W.F."/>
            <person name="Lam T.T."/>
            <person name="Chang Q.C."/>
            <person name="Ding S.J."/>
            <person name="Wang X.J."/>
            <person name="Zhu J.G."/>
            <person name="Ruan X.D."/>
            <person name="Zhao L."/>
            <person name="Wei J.T."/>
            <person name="Ye R.Z."/>
            <person name="Que T.C."/>
            <person name="Du C.H."/>
            <person name="Zhou Y.H."/>
            <person name="Cheng J.X."/>
            <person name="Dai P.F."/>
            <person name="Guo W.B."/>
            <person name="Han X.H."/>
            <person name="Huang E.J."/>
            <person name="Li L.F."/>
            <person name="Wei W."/>
            <person name="Gao Y.C."/>
            <person name="Liu J.Z."/>
            <person name="Shao H.Z."/>
            <person name="Wang X."/>
            <person name="Wang C.C."/>
            <person name="Yang T.C."/>
            <person name="Huo Q.B."/>
            <person name="Li W."/>
            <person name="Chen H.Y."/>
            <person name="Chen S.E."/>
            <person name="Zhou L.G."/>
            <person name="Ni X.B."/>
            <person name="Tian J.H."/>
            <person name="Sheng Y."/>
            <person name="Liu T."/>
            <person name="Pan Y.S."/>
            <person name="Xia L.Y."/>
            <person name="Li J."/>
            <person name="Zhao F."/>
            <person name="Cao W.C."/>
        </authorList>
    </citation>
    <scope>NUCLEOTIDE SEQUENCE</scope>
    <source>
        <strain evidence="1">Rsan-2018</strain>
    </source>
</reference>
<evidence type="ECO:0000313" key="1">
    <source>
        <dbReference type="EMBL" id="KAH7947833.1"/>
    </source>
</evidence>
<dbReference type="AlphaFoldDB" id="A0A9D4SUL5"/>